<evidence type="ECO:0000313" key="1">
    <source>
        <dbReference type="EMBL" id="SVA97625.1"/>
    </source>
</evidence>
<gene>
    <name evidence="1" type="ORF">METZ01_LOCUS150479</name>
</gene>
<name>A0A382A7V3_9ZZZZ</name>
<dbReference type="EMBL" id="UINC01024285">
    <property type="protein sequence ID" value="SVA97625.1"/>
    <property type="molecule type" value="Genomic_DNA"/>
</dbReference>
<sequence length="30" mass="3439">VTTTAESKKLWAEMQLLLKQLHLEESHNCG</sequence>
<organism evidence="1">
    <name type="scientific">marine metagenome</name>
    <dbReference type="NCBI Taxonomy" id="408172"/>
    <lineage>
        <taxon>unclassified sequences</taxon>
        <taxon>metagenomes</taxon>
        <taxon>ecological metagenomes</taxon>
    </lineage>
</organism>
<dbReference type="AlphaFoldDB" id="A0A382A7V3"/>
<proteinExistence type="predicted"/>
<accession>A0A382A7V3</accession>
<feature type="non-terminal residue" evidence="1">
    <location>
        <position position="1"/>
    </location>
</feature>
<protein>
    <submittedName>
        <fullName evidence="1">Uncharacterized protein</fullName>
    </submittedName>
</protein>
<reference evidence="1" key="1">
    <citation type="submission" date="2018-05" db="EMBL/GenBank/DDBJ databases">
        <authorList>
            <person name="Lanie J.A."/>
            <person name="Ng W.-L."/>
            <person name="Kazmierczak K.M."/>
            <person name="Andrzejewski T.M."/>
            <person name="Davidsen T.M."/>
            <person name="Wayne K.J."/>
            <person name="Tettelin H."/>
            <person name="Glass J.I."/>
            <person name="Rusch D."/>
            <person name="Podicherti R."/>
            <person name="Tsui H.-C.T."/>
            <person name="Winkler M.E."/>
        </authorList>
    </citation>
    <scope>NUCLEOTIDE SEQUENCE</scope>
</reference>